<comment type="catalytic activity">
    <reaction evidence="1">
        <text>O-phospho-L-seryl-[protein] + H2O = L-seryl-[protein] + phosphate</text>
        <dbReference type="Rhea" id="RHEA:20629"/>
        <dbReference type="Rhea" id="RHEA-COMP:9863"/>
        <dbReference type="Rhea" id="RHEA-COMP:11604"/>
        <dbReference type="ChEBI" id="CHEBI:15377"/>
        <dbReference type="ChEBI" id="CHEBI:29999"/>
        <dbReference type="ChEBI" id="CHEBI:43474"/>
        <dbReference type="ChEBI" id="CHEBI:83421"/>
        <dbReference type="EC" id="3.1.3.16"/>
    </reaction>
</comment>
<dbReference type="Pfam" id="PF07228">
    <property type="entry name" value="SpoIIE"/>
    <property type="match status" value="1"/>
</dbReference>
<dbReference type="Gene3D" id="3.60.40.10">
    <property type="entry name" value="PPM-type phosphatase domain"/>
    <property type="match status" value="2"/>
</dbReference>
<gene>
    <name evidence="3" type="ORF">F511_02752</name>
</gene>
<comment type="cofactor">
    <cofactor evidence="1">
        <name>Mn(2+)</name>
        <dbReference type="ChEBI" id="CHEBI:29035"/>
    </cofactor>
</comment>
<dbReference type="SUPFAM" id="SSF81606">
    <property type="entry name" value="PP2C-like"/>
    <property type="match status" value="1"/>
</dbReference>
<dbReference type="EMBL" id="KQ986826">
    <property type="protein sequence ID" value="KZV58159.1"/>
    <property type="molecule type" value="Genomic_DNA"/>
</dbReference>
<keyword evidence="1" id="KW-0460">Magnesium</keyword>
<protein>
    <recommendedName>
        <fullName evidence="1">Protein phosphatase</fullName>
        <ecNumber evidence="1">3.1.3.16</ecNumber>
    </recommendedName>
</protein>
<evidence type="ECO:0000256" key="1">
    <source>
        <dbReference type="RuleBase" id="RU366020"/>
    </source>
</evidence>
<accession>A0A2Z7DE58</accession>
<reference evidence="3 4" key="1">
    <citation type="journal article" date="2015" name="Proc. Natl. Acad. Sci. U.S.A.">
        <title>The resurrection genome of Boea hygrometrica: A blueprint for survival of dehydration.</title>
        <authorList>
            <person name="Xiao L."/>
            <person name="Yang G."/>
            <person name="Zhang L."/>
            <person name="Yang X."/>
            <person name="Zhao S."/>
            <person name="Ji Z."/>
            <person name="Zhou Q."/>
            <person name="Hu M."/>
            <person name="Wang Y."/>
            <person name="Chen M."/>
            <person name="Xu Y."/>
            <person name="Jin H."/>
            <person name="Xiao X."/>
            <person name="Hu G."/>
            <person name="Bao F."/>
            <person name="Hu Y."/>
            <person name="Wan P."/>
            <person name="Li L."/>
            <person name="Deng X."/>
            <person name="Kuang T."/>
            <person name="Xiang C."/>
            <person name="Zhu J.K."/>
            <person name="Oliver M.J."/>
            <person name="He Y."/>
        </authorList>
    </citation>
    <scope>NUCLEOTIDE SEQUENCE [LARGE SCALE GENOMIC DNA]</scope>
    <source>
        <strain evidence="4">cv. XS01</strain>
    </source>
</reference>
<dbReference type="InterPro" id="IPR036457">
    <property type="entry name" value="PPM-type-like_dom_sf"/>
</dbReference>
<comment type="similarity">
    <text evidence="1">Belongs to the PP2C family.</text>
</comment>
<proteinExistence type="inferred from homology"/>
<name>A0A2Z7DE58_9LAMI</name>
<dbReference type="Proteomes" id="UP000250235">
    <property type="component" value="Unassembled WGS sequence"/>
</dbReference>
<dbReference type="SMART" id="SM00332">
    <property type="entry name" value="PP2Cc"/>
    <property type="match status" value="1"/>
</dbReference>
<sequence>MSKSVSGSVDVKMIAGACYIPKNDQEKTMGSDSHFIEEEVQAIGVADGVGAGEFARALMSKAAKEAKKHCLPNPYVVPKQVLRHAYFQSGKSSGSCTACIVALDENTLKAVVVGDSGFLVIRGGKVVYKSPVQLTEEFDCSYQLVAGTARGLDVAAELKLQMEAGDVIVVGTDGLFDNLFPEEIEAMVKVSLQRDDQPNVLAESLAKAALEKSLDTNCKSPYVAAAQAAGLVYTGGKPDDITVVAGYVQPYSKAKVNEFSSGTDWFHQMLKYRQKNAYIDPRKKYEYYESILNPHGQLRGLW</sequence>
<dbReference type="PROSITE" id="PS51746">
    <property type="entry name" value="PPM_2"/>
    <property type="match status" value="1"/>
</dbReference>
<keyword evidence="4" id="KW-1185">Reference proteome</keyword>
<dbReference type="PANTHER" id="PTHR12320:SF81">
    <property type="entry name" value="PROTEIN PHOSPHATASE 2C 23-RELATED"/>
    <property type="match status" value="1"/>
</dbReference>
<dbReference type="AlphaFoldDB" id="A0A2Z7DE58"/>
<dbReference type="GO" id="GO:0004722">
    <property type="term" value="F:protein serine/threonine phosphatase activity"/>
    <property type="evidence" value="ECO:0007669"/>
    <property type="project" value="UniProtKB-EC"/>
</dbReference>
<evidence type="ECO:0000313" key="3">
    <source>
        <dbReference type="EMBL" id="KZV58159.1"/>
    </source>
</evidence>
<organism evidence="3 4">
    <name type="scientific">Dorcoceras hygrometricum</name>
    <dbReference type="NCBI Taxonomy" id="472368"/>
    <lineage>
        <taxon>Eukaryota</taxon>
        <taxon>Viridiplantae</taxon>
        <taxon>Streptophyta</taxon>
        <taxon>Embryophyta</taxon>
        <taxon>Tracheophyta</taxon>
        <taxon>Spermatophyta</taxon>
        <taxon>Magnoliopsida</taxon>
        <taxon>eudicotyledons</taxon>
        <taxon>Gunneridae</taxon>
        <taxon>Pentapetalae</taxon>
        <taxon>asterids</taxon>
        <taxon>lamiids</taxon>
        <taxon>Lamiales</taxon>
        <taxon>Gesneriaceae</taxon>
        <taxon>Didymocarpoideae</taxon>
        <taxon>Trichosporeae</taxon>
        <taxon>Loxocarpinae</taxon>
        <taxon>Dorcoceras</taxon>
    </lineage>
</organism>
<evidence type="ECO:0000313" key="4">
    <source>
        <dbReference type="Proteomes" id="UP000250235"/>
    </source>
</evidence>
<keyword evidence="1" id="KW-0479">Metal-binding</keyword>
<keyword evidence="1" id="KW-0464">Manganese</keyword>
<dbReference type="GO" id="GO:0046872">
    <property type="term" value="F:metal ion binding"/>
    <property type="evidence" value="ECO:0007669"/>
    <property type="project" value="UniProtKB-UniRule"/>
</dbReference>
<comment type="catalytic activity">
    <reaction evidence="1">
        <text>O-phospho-L-threonyl-[protein] + H2O = L-threonyl-[protein] + phosphate</text>
        <dbReference type="Rhea" id="RHEA:47004"/>
        <dbReference type="Rhea" id="RHEA-COMP:11060"/>
        <dbReference type="Rhea" id="RHEA-COMP:11605"/>
        <dbReference type="ChEBI" id="CHEBI:15377"/>
        <dbReference type="ChEBI" id="CHEBI:30013"/>
        <dbReference type="ChEBI" id="CHEBI:43474"/>
        <dbReference type="ChEBI" id="CHEBI:61977"/>
        <dbReference type="EC" id="3.1.3.16"/>
    </reaction>
</comment>
<comment type="cofactor">
    <cofactor evidence="1">
        <name>Mg(2+)</name>
        <dbReference type="ChEBI" id="CHEBI:18420"/>
    </cofactor>
</comment>
<dbReference type="EC" id="3.1.3.16" evidence="1"/>
<dbReference type="InterPro" id="IPR001932">
    <property type="entry name" value="PPM-type_phosphatase-like_dom"/>
</dbReference>
<dbReference type="InterPro" id="IPR039123">
    <property type="entry name" value="PPTC7"/>
</dbReference>
<feature type="domain" description="PPM-type phosphatase" evidence="2">
    <location>
        <begin position="14"/>
        <end position="248"/>
    </location>
</feature>
<dbReference type="SMART" id="SM00331">
    <property type="entry name" value="PP2C_SIG"/>
    <property type="match status" value="1"/>
</dbReference>
<keyword evidence="1" id="KW-0378">Hydrolase</keyword>
<evidence type="ECO:0000259" key="2">
    <source>
        <dbReference type="PROSITE" id="PS51746"/>
    </source>
</evidence>
<dbReference type="OrthoDB" id="60843at2759"/>
<keyword evidence="1" id="KW-0904">Protein phosphatase</keyword>
<dbReference type="PANTHER" id="PTHR12320">
    <property type="entry name" value="PROTEIN PHOSPHATASE 2C"/>
    <property type="match status" value="1"/>
</dbReference>